<gene>
    <name evidence="1" type="ORF">MCOR_38296</name>
</gene>
<proteinExistence type="predicted"/>
<evidence type="ECO:0000313" key="2">
    <source>
        <dbReference type="Proteomes" id="UP000507470"/>
    </source>
</evidence>
<keyword evidence="2" id="KW-1185">Reference proteome</keyword>
<dbReference type="OrthoDB" id="10433756at2759"/>
<sequence length="170" mass="20075">MDITKTDQTLQLHDLKVAVKRVIENFRRLQDFWEEKSKGEHQLISNDVQKDTLNRFQRFKKSIIIQARQPYATRQIHIVDNEIFPKLKTVWEEKTKAEEHRHILNDTQIDTFNTVYKLHGPIYVHIHRKKNVKTMIIAVNEKCPCRQTETFKSFLSGTGVLGVCFVLVKC</sequence>
<dbReference type="EMBL" id="CACVKT020006969">
    <property type="protein sequence ID" value="CAC5404517.1"/>
    <property type="molecule type" value="Genomic_DNA"/>
</dbReference>
<accession>A0A6J8DA67</accession>
<name>A0A6J8DA67_MYTCO</name>
<protein>
    <submittedName>
        <fullName evidence="1">Uncharacterized protein</fullName>
    </submittedName>
</protein>
<dbReference type="Proteomes" id="UP000507470">
    <property type="component" value="Unassembled WGS sequence"/>
</dbReference>
<evidence type="ECO:0000313" key="1">
    <source>
        <dbReference type="EMBL" id="CAC5404517.1"/>
    </source>
</evidence>
<organism evidence="1 2">
    <name type="scientific">Mytilus coruscus</name>
    <name type="common">Sea mussel</name>
    <dbReference type="NCBI Taxonomy" id="42192"/>
    <lineage>
        <taxon>Eukaryota</taxon>
        <taxon>Metazoa</taxon>
        <taxon>Spiralia</taxon>
        <taxon>Lophotrochozoa</taxon>
        <taxon>Mollusca</taxon>
        <taxon>Bivalvia</taxon>
        <taxon>Autobranchia</taxon>
        <taxon>Pteriomorphia</taxon>
        <taxon>Mytilida</taxon>
        <taxon>Mytiloidea</taxon>
        <taxon>Mytilidae</taxon>
        <taxon>Mytilinae</taxon>
        <taxon>Mytilus</taxon>
    </lineage>
</organism>
<reference evidence="1 2" key="1">
    <citation type="submission" date="2020-06" db="EMBL/GenBank/DDBJ databases">
        <authorList>
            <person name="Li R."/>
            <person name="Bekaert M."/>
        </authorList>
    </citation>
    <scope>NUCLEOTIDE SEQUENCE [LARGE SCALE GENOMIC DNA]</scope>
    <source>
        <strain evidence="2">wild</strain>
    </source>
</reference>
<dbReference type="AlphaFoldDB" id="A0A6J8DA67"/>